<keyword evidence="1" id="KW-1133">Transmembrane helix</keyword>
<keyword evidence="1" id="KW-0812">Transmembrane</keyword>
<dbReference type="OrthoDB" id="89349at2759"/>
<feature type="transmembrane region" description="Helical" evidence="1">
    <location>
        <begin position="339"/>
        <end position="365"/>
    </location>
</feature>
<keyword evidence="3" id="KW-1185">Reference proteome</keyword>
<comment type="caution">
    <text evidence="2">The sequence shown here is derived from an EMBL/GenBank/DDBJ whole genome shotgun (WGS) entry which is preliminary data.</text>
</comment>
<dbReference type="EMBL" id="SRPY01000093">
    <property type="protein sequence ID" value="KAG5928857.1"/>
    <property type="molecule type" value="Genomic_DNA"/>
</dbReference>
<dbReference type="Proteomes" id="UP000811619">
    <property type="component" value="Unassembled WGS sequence"/>
</dbReference>
<evidence type="ECO:0000313" key="3">
    <source>
        <dbReference type="Proteomes" id="UP000811619"/>
    </source>
</evidence>
<keyword evidence="1" id="KW-0472">Membrane</keyword>
<dbReference type="AlphaFoldDB" id="A0A8K0JB85"/>
<accession>A0A8K0JB85</accession>
<organism evidence="2 3">
    <name type="scientific">Claviceps africana</name>
    <dbReference type="NCBI Taxonomy" id="83212"/>
    <lineage>
        <taxon>Eukaryota</taxon>
        <taxon>Fungi</taxon>
        <taxon>Dikarya</taxon>
        <taxon>Ascomycota</taxon>
        <taxon>Pezizomycotina</taxon>
        <taxon>Sordariomycetes</taxon>
        <taxon>Hypocreomycetidae</taxon>
        <taxon>Hypocreales</taxon>
        <taxon>Clavicipitaceae</taxon>
        <taxon>Claviceps</taxon>
    </lineage>
</organism>
<name>A0A8K0JB85_9HYPO</name>
<feature type="transmembrane region" description="Helical" evidence="1">
    <location>
        <begin position="132"/>
        <end position="159"/>
    </location>
</feature>
<protein>
    <submittedName>
        <fullName evidence="2">Uncharacterized protein</fullName>
    </submittedName>
</protein>
<sequence length="392" mass="43021">MSPPPRAQNRPSAEPTHRHRNRRLGAAPVLLWSLLVMPSLANLGRLAPLVQQWRAASLYSHHGVTVPLARTFYGVRWLDELLADVVASFGLVQFHDQSRHYWHSLDFLAQYGALYAILLLEASRAGWRSRLLPGTVAALTLAQLASGGVVLPVLFFFFILHTGTRPHGLRGEHPPAPSATSALAVLPTVLLVFYVPHLAAFLSPDLRARHWWNWLWQPFPVWGAALHSVLHGALQGLVPSLPARRTRVRWYTRLQAARLTAVCVALLTTGTYWYAVGASGSSWWRLYVPSQVLAPAEQPEAVMGTFLQFDCLSIFGSALTWLAWQLADLKAARVMTMSWTRVVALGAVCGVLCGPGTLCCVGWMAREELLAAAAAAAAAAGEEERIEGRKKS</sequence>
<evidence type="ECO:0000256" key="1">
    <source>
        <dbReference type="SAM" id="Phobius"/>
    </source>
</evidence>
<feature type="transmembrane region" description="Helical" evidence="1">
    <location>
        <begin position="256"/>
        <end position="275"/>
    </location>
</feature>
<proteinExistence type="predicted"/>
<evidence type="ECO:0000313" key="2">
    <source>
        <dbReference type="EMBL" id="KAG5928857.1"/>
    </source>
</evidence>
<gene>
    <name evidence="2" type="ORF">E4U42_007835</name>
</gene>
<feature type="transmembrane region" description="Helical" evidence="1">
    <location>
        <begin position="306"/>
        <end position="327"/>
    </location>
</feature>
<reference evidence="2" key="1">
    <citation type="journal article" date="2020" name="bioRxiv">
        <title>Whole genome comparisons of ergot fungi reveals the divergence and evolution of species within the genus Claviceps are the result of varying mechanisms driving genome evolution and host range expansion.</title>
        <authorList>
            <person name="Wyka S.A."/>
            <person name="Mondo S.J."/>
            <person name="Liu M."/>
            <person name="Dettman J."/>
            <person name="Nalam V."/>
            <person name="Broders K.D."/>
        </authorList>
    </citation>
    <scope>NUCLEOTIDE SEQUENCE</scope>
    <source>
        <strain evidence="2">CCC 489</strain>
    </source>
</reference>
<feature type="transmembrane region" description="Helical" evidence="1">
    <location>
        <begin position="179"/>
        <end position="202"/>
    </location>
</feature>